<dbReference type="SUPFAM" id="SSF51182">
    <property type="entry name" value="RmlC-like cupins"/>
    <property type="match status" value="1"/>
</dbReference>
<dbReference type="CDD" id="cd06124">
    <property type="entry name" value="cupin_NimR-like_N"/>
    <property type="match status" value="1"/>
</dbReference>
<evidence type="ECO:0000259" key="4">
    <source>
        <dbReference type="PROSITE" id="PS01124"/>
    </source>
</evidence>
<dbReference type="AlphaFoldDB" id="A0AAC9P7V1"/>
<sequence>MKILSRDETADILHRYGIDKPYGTGFAFRDHARNTTYDWHTHPYHQLIYAASGAMRIETETGQHILPLGQAVWIPANIRHRTTIMDMDSASLYFSPDCVINGTERVRILHAHPLMREMILYATRWPVGASEHDPLARCFFQSLAMLCEEWLEAELPLFLPGARSTRMTRAMDYALASPGQATQAGAITAAALSERSFRRSFQRETGMNWQAWLTQARMLHAMSLLMEGQQVTMVAAECGYASLSAFAKAFAAVAGENPSVFRARQTQS</sequence>
<dbReference type="GO" id="GO:0003700">
    <property type="term" value="F:DNA-binding transcription factor activity"/>
    <property type="evidence" value="ECO:0007669"/>
    <property type="project" value="InterPro"/>
</dbReference>
<evidence type="ECO:0000313" key="5">
    <source>
        <dbReference type="EMBL" id="APH53525.1"/>
    </source>
</evidence>
<dbReference type="Gene3D" id="2.60.120.10">
    <property type="entry name" value="Jelly Rolls"/>
    <property type="match status" value="1"/>
</dbReference>
<organism evidence="5 6">
    <name type="scientific">Granulibacter bethesdensis</name>
    <dbReference type="NCBI Taxonomy" id="364410"/>
    <lineage>
        <taxon>Bacteria</taxon>
        <taxon>Pseudomonadati</taxon>
        <taxon>Pseudomonadota</taxon>
        <taxon>Alphaproteobacteria</taxon>
        <taxon>Acetobacterales</taxon>
        <taxon>Acetobacteraceae</taxon>
        <taxon>Granulibacter</taxon>
    </lineage>
</organism>
<name>A0AAC9P7V1_9PROT</name>
<feature type="domain" description="HTH araC/xylS-type" evidence="4">
    <location>
        <begin position="165"/>
        <end position="264"/>
    </location>
</feature>
<dbReference type="EMBL" id="CP018191">
    <property type="protein sequence ID" value="APH53525.1"/>
    <property type="molecule type" value="Genomic_DNA"/>
</dbReference>
<accession>A0AAC9P7V1</accession>
<dbReference type="InterPro" id="IPR003313">
    <property type="entry name" value="AraC-bd"/>
</dbReference>
<proteinExistence type="predicted"/>
<dbReference type="PANTHER" id="PTHR11019">
    <property type="entry name" value="HTH-TYPE TRANSCRIPTIONAL REGULATOR NIMR"/>
    <property type="match status" value="1"/>
</dbReference>
<protein>
    <submittedName>
        <fullName evidence="5">Transcriptional regulator, AraC family</fullName>
    </submittedName>
</protein>
<dbReference type="PROSITE" id="PS00041">
    <property type="entry name" value="HTH_ARAC_FAMILY_1"/>
    <property type="match status" value="1"/>
</dbReference>
<dbReference type="PANTHER" id="PTHR11019:SF159">
    <property type="entry name" value="TRANSCRIPTIONAL REGULATOR-RELATED"/>
    <property type="match status" value="1"/>
</dbReference>
<evidence type="ECO:0000256" key="3">
    <source>
        <dbReference type="ARBA" id="ARBA00023163"/>
    </source>
</evidence>
<dbReference type="GO" id="GO:0043565">
    <property type="term" value="F:sequence-specific DNA binding"/>
    <property type="evidence" value="ECO:0007669"/>
    <property type="project" value="InterPro"/>
</dbReference>
<dbReference type="SMART" id="SM00342">
    <property type="entry name" value="HTH_ARAC"/>
    <property type="match status" value="1"/>
</dbReference>
<dbReference type="InterPro" id="IPR014710">
    <property type="entry name" value="RmlC-like_jellyroll"/>
</dbReference>
<evidence type="ECO:0000256" key="2">
    <source>
        <dbReference type="ARBA" id="ARBA00023125"/>
    </source>
</evidence>
<dbReference type="InterPro" id="IPR018060">
    <property type="entry name" value="HTH_AraC"/>
</dbReference>
<dbReference type="InterPro" id="IPR018062">
    <property type="entry name" value="HTH_AraC-typ_CS"/>
</dbReference>
<dbReference type="Gene3D" id="1.10.10.60">
    <property type="entry name" value="Homeodomain-like"/>
    <property type="match status" value="1"/>
</dbReference>
<dbReference type="InterPro" id="IPR009057">
    <property type="entry name" value="Homeodomain-like_sf"/>
</dbReference>
<dbReference type="Pfam" id="PF02311">
    <property type="entry name" value="AraC_binding"/>
    <property type="match status" value="1"/>
</dbReference>
<dbReference type="RefSeq" id="WP_072571846.1">
    <property type="nucleotide sequence ID" value="NZ_CP018191.1"/>
</dbReference>
<dbReference type="Proteomes" id="UP000182373">
    <property type="component" value="Chromosome"/>
</dbReference>
<dbReference type="Pfam" id="PF12833">
    <property type="entry name" value="HTH_18"/>
    <property type="match status" value="1"/>
</dbReference>
<dbReference type="InterPro" id="IPR011051">
    <property type="entry name" value="RmlC_Cupin_sf"/>
</dbReference>
<dbReference type="SUPFAM" id="SSF46689">
    <property type="entry name" value="Homeodomain-like"/>
    <property type="match status" value="1"/>
</dbReference>
<dbReference type="PROSITE" id="PS01124">
    <property type="entry name" value="HTH_ARAC_FAMILY_2"/>
    <property type="match status" value="1"/>
</dbReference>
<keyword evidence="1" id="KW-0805">Transcription regulation</keyword>
<evidence type="ECO:0000256" key="1">
    <source>
        <dbReference type="ARBA" id="ARBA00023015"/>
    </source>
</evidence>
<keyword evidence="3" id="KW-0804">Transcription</keyword>
<reference evidence="6" key="1">
    <citation type="submission" date="2016-11" db="EMBL/GenBank/DDBJ databases">
        <title>Comparative genomic and phenotypic analysis of Granulibacter bethesdensis clinical isolates from patients with chronic granulomatous disease.</title>
        <authorList>
            <person name="Zarember K.A."/>
            <person name="Porcella S.F."/>
            <person name="Chu J."/>
            <person name="Ding L."/>
            <person name="Dahlstrom E."/>
            <person name="Barbian K."/>
            <person name="Martens C."/>
            <person name="Sykora L."/>
            <person name="Kramer S."/>
            <person name="Pettinato A.M."/>
            <person name="Hong H."/>
            <person name="Wald G."/>
            <person name="Berg L.J."/>
            <person name="Rogge L.S."/>
            <person name="Greenberg D.E."/>
            <person name="Falcone E.L."/>
            <person name="Neves J.F."/>
            <person name="Simoes M.J."/>
            <person name="Casal M."/>
            <person name="Rodriguez-Lopez F.C."/>
            <person name="Zelazny A."/>
            <person name="Gallin J.I."/>
            <person name="Holland S.M."/>
        </authorList>
    </citation>
    <scope>NUCLEOTIDE SEQUENCE [LARGE SCALE GENOMIC DNA]</scope>
    <source>
        <strain evidence="6">NIH9.1</strain>
    </source>
</reference>
<keyword evidence="2" id="KW-0238">DNA-binding</keyword>
<gene>
    <name evidence="5" type="ORF">GbCGDNIH9_0298</name>
</gene>
<evidence type="ECO:0000313" key="6">
    <source>
        <dbReference type="Proteomes" id="UP000182373"/>
    </source>
</evidence>